<gene>
    <name evidence="3" type="ORF">O4213_13040</name>
</gene>
<dbReference type="Proteomes" id="UP001067235">
    <property type="component" value="Unassembled WGS sequence"/>
</dbReference>
<keyword evidence="4" id="KW-1185">Reference proteome</keyword>
<proteinExistence type="predicted"/>
<dbReference type="EMBL" id="JAPWIE010000003">
    <property type="protein sequence ID" value="MCZ4550913.1"/>
    <property type="molecule type" value="Genomic_DNA"/>
</dbReference>
<keyword evidence="2" id="KW-1133">Transmembrane helix</keyword>
<protein>
    <submittedName>
        <fullName evidence="3">Uncharacterized protein</fullName>
    </submittedName>
</protein>
<reference evidence="3" key="1">
    <citation type="submission" date="2022-12" db="EMBL/GenBank/DDBJ databases">
        <authorList>
            <person name="Krivoruchko A.V."/>
            <person name="Elkin A."/>
        </authorList>
    </citation>
    <scope>NUCLEOTIDE SEQUENCE</scope>
    <source>
        <strain evidence="3">IEGM 1388</strain>
    </source>
</reference>
<feature type="transmembrane region" description="Helical" evidence="2">
    <location>
        <begin position="14"/>
        <end position="34"/>
    </location>
</feature>
<feature type="region of interest" description="Disordered" evidence="1">
    <location>
        <begin position="139"/>
        <end position="159"/>
    </location>
</feature>
<evidence type="ECO:0000256" key="1">
    <source>
        <dbReference type="SAM" id="MobiDB-lite"/>
    </source>
</evidence>
<accession>A0ABT4MV77</accession>
<feature type="transmembrane region" description="Helical" evidence="2">
    <location>
        <begin position="40"/>
        <end position="58"/>
    </location>
</feature>
<keyword evidence="2" id="KW-0812">Transmembrane</keyword>
<dbReference type="RefSeq" id="WP_301571505.1">
    <property type="nucleotide sequence ID" value="NZ_JAPWIE010000003.1"/>
</dbReference>
<name>A0ABT4MV77_GORRU</name>
<sequence length="521" mass="55623">MGSKRGSGPSRSPAVRFAIRSVVAGVLLGCAVGLGAYNHWGLALGLGVPLTIAAVFVGPRPRRIDGALQGGHSSQQIPVTVEAITRSSLDASNLQPTLVTATISPLNDTEYRTRWLSAMPKGMVANLLSDADNRLPSSFIPPRPPESLPYQSGGEPVPEPEFGDNPAKSTLVYPVITVAVAAALFLGIGSGWHFSVSLPSTDIGSVIGDDGSDNLQERMDALAEKVVDTSPTAATNVLSLELGEDGSDRAYVLDPATGESLYVWYSASSDKWYGPDRNSTQFRAGKTFSLADVSGMRFNEIRDQMAAAIPPEIGGLKTMKVERSADNQPVLASATFGEVFEGEATMQADTTGKLAAWFQPGDFGAAMAQAARALEETGLSTSEPLFTRFEIRGTDSDTPIMRAGTIQNSGGVLMDFSDISRNGSLSIVPGSFPVFRSTDTPSRDYTDGAVAFDDISAQTFDAVRDDAMRRHSVDAFDRNRVDIQTSSTYVVDQYQTVIMVEVGPDSPIDYYTLDGRFIETE</sequence>
<evidence type="ECO:0000256" key="2">
    <source>
        <dbReference type="SAM" id="Phobius"/>
    </source>
</evidence>
<feature type="transmembrane region" description="Helical" evidence="2">
    <location>
        <begin position="171"/>
        <end position="192"/>
    </location>
</feature>
<evidence type="ECO:0000313" key="4">
    <source>
        <dbReference type="Proteomes" id="UP001067235"/>
    </source>
</evidence>
<organism evidence="3 4">
    <name type="scientific">Gordonia rubripertincta</name>
    <name type="common">Rhodococcus corallinus</name>
    <dbReference type="NCBI Taxonomy" id="36822"/>
    <lineage>
        <taxon>Bacteria</taxon>
        <taxon>Bacillati</taxon>
        <taxon>Actinomycetota</taxon>
        <taxon>Actinomycetes</taxon>
        <taxon>Mycobacteriales</taxon>
        <taxon>Gordoniaceae</taxon>
        <taxon>Gordonia</taxon>
    </lineage>
</organism>
<keyword evidence="2" id="KW-0472">Membrane</keyword>
<evidence type="ECO:0000313" key="3">
    <source>
        <dbReference type="EMBL" id="MCZ4550913.1"/>
    </source>
</evidence>
<comment type="caution">
    <text evidence="3">The sequence shown here is derived from an EMBL/GenBank/DDBJ whole genome shotgun (WGS) entry which is preliminary data.</text>
</comment>